<evidence type="ECO:0000313" key="4">
    <source>
        <dbReference type="Proteomes" id="UP000237447"/>
    </source>
</evidence>
<dbReference type="EMBL" id="FMUE01000015">
    <property type="protein sequence ID" value="SCX34414.1"/>
    <property type="molecule type" value="Genomic_DNA"/>
</dbReference>
<evidence type="ECO:0000313" key="1">
    <source>
        <dbReference type="EMBL" id="POO49086.1"/>
    </source>
</evidence>
<accession>A0A2S4E700</accession>
<evidence type="ECO:0000313" key="2">
    <source>
        <dbReference type="EMBL" id="SCX34414.1"/>
    </source>
</evidence>
<accession>A0A1R3U156</accession>
<dbReference type="Proteomes" id="UP000237447">
    <property type="component" value="Unassembled WGS sequence"/>
</dbReference>
<dbReference type="EMBL" id="NXEJ01000012">
    <property type="protein sequence ID" value="POO49086.1"/>
    <property type="molecule type" value="Genomic_DNA"/>
</dbReference>
<dbReference type="GeneID" id="86882166"/>
<dbReference type="RefSeq" id="WP_077122487.1">
    <property type="nucleotide sequence ID" value="NZ_FMUE01000015.1"/>
</dbReference>
<dbReference type="Proteomes" id="UP000187891">
    <property type="component" value="Unassembled WGS sequence"/>
</dbReference>
<reference evidence="1 4" key="3">
    <citation type="journal article" date="2018" name="Syst. Appl. Microbiol.">
        <title>Agrobacterium rosae sp. nov., isolated from galls on different agricultural crops.</title>
        <authorList>
            <person name="Kuzmanovic N."/>
            <person name="Pulawska J."/>
            <person name="Smalla K."/>
            <person name="Nesme X."/>
        </authorList>
    </citation>
    <scope>NUCLEOTIDE SEQUENCE [LARGE SCALE GENOMIC DNA]</scope>
    <source>
        <strain evidence="1 4">NCPPB 1650</strain>
    </source>
</reference>
<reference evidence="3" key="1">
    <citation type="submission" date="2016-10" db="EMBL/GenBank/DDBJ databases">
        <authorList>
            <person name="Wibberg D."/>
        </authorList>
    </citation>
    <scope>NUCLEOTIDE SEQUENCE [LARGE SCALE GENOMIC DNA]</scope>
</reference>
<proteinExistence type="predicted"/>
<organism evidence="2 3">
    <name type="scientific">Agrobacterium rosae</name>
    <dbReference type="NCBI Taxonomy" id="1972867"/>
    <lineage>
        <taxon>Bacteria</taxon>
        <taxon>Pseudomonadati</taxon>
        <taxon>Pseudomonadota</taxon>
        <taxon>Alphaproteobacteria</taxon>
        <taxon>Hyphomicrobiales</taxon>
        <taxon>Rhizobiaceae</taxon>
        <taxon>Rhizobium/Agrobacterium group</taxon>
        <taxon>Agrobacterium</taxon>
    </lineage>
</organism>
<dbReference type="Pfam" id="PF06169">
    <property type="entry name" value="DUF982"/>
    <property type="match status" value="1"/>
</dbReference>
<sequence>MSGPSARWSAPVEFNFPSNGSYEVGGPFEALVHMTEQWPAVQGPNFVRARSACRAALAGHKSVDDARTAFEAAVAEARHRH</sequence>
<reference evidence="2" key="2">
    <citation type="submission" date="2016-10" db="EMBL/GenBank/DDBJ databases">
        <authorList>
            <person name="de Groot N.N."/>
        </authorList>
    </citation>
    <scope>NUCLEOTIDE SEQUENCE [LARGE SCALE GENOMIC DNA]</scope>
    <source>
        <strain evidence="2">DSM25559</strain>
    </source>
</reference>
<dbReference type="AlphaFoldDB" id="A0A1R3U156"/>
<gene>
    <name evidence="1" type="ORF">CPJ18_22945</name>
    <name evidence="2" type="ORF">DSM25559_4466</name>
</gene>
<evidence type="ECO:0000313" key="3">
    <source>
        <dbReference type="Proteomes" id="UP000187891"/>
    </source>
</evidence>
<dbReference type="Gene3D" id="6.10.250.730">
    <property type="match status" value="1"/>
</dbReference>
<name>A0A1R3U156_9HYPH</name>
<dbReference type="InterPro" id="IPR010385">
    <property type="entry name" value="DUF982"/>
</dbReference>
<protein>
    <submittedName>
        <fullName evidence="1">DUF982 domain-containing protein</fullName>
    </submittedName>
</protein>